<evidence type="ECO:0000313" key="1">
    <source>
        <dbReference type="EMBL" id="SDO57701.1"/>
    </source>
</evidence>
<dbReference type="EMBL" id="FNIL01000019">
    <property type="protein sequence ID" value="SDO57701.1"/>
    <property type="molecule type" value="Genomic_DNA"/>
</dbReference>
<evidence type="ECO:0000313" key="2">
    <source>
        <dbReference type="Proteomes" id="UP000198778"/>
    </source>
</evidence>
<proteinExistence type="predicted"/>
<gene>
    <name evidence="1" type="ORF">SAMN04488053_11916</name>
</gene>
<sequence length="67" mass="7890">MSNLERDQYLKSVASFLTAQYGIDDRTAYELIKQAELKKRYHLNADDLLTVNPKKQAELLMKQDRMQ</sequence>
<accession>A0A1H0KPK1</accession>
<organism evidence="1 2">
    <name type="scientific">Alkalicoccus daliensis</name>
    <dbReference type="NCBI Taxonomy" id="745820"/>
    <lineage>
        <taxon>Bacteria</taxon>
        <taxon>Bacillati</taxon>
        <taxon>Bacillota</taxon>
        <taxon>Bacilli</taxon>
        <taxon>Bacillales</taxon>
        <taxon>Bacillaceae</taxon>
        <taxon>Alkalicoccus</taxon>
    </lineage>
</organism>
<dbReference type="AlphaFoldDB" id="A0A1H0KPK1"/>
<keyword evidence="2" id="KW-1185">Reference proteome</keyword>
<name>A0A1H0KPK1_9BACI</name>
<protein>
    <submittedName>
        <fullName evidence="1">Uncharacterized protein</fullName>
    </submittedName>
</protein>
<dbReference type="RefSeq" id="WP_090844471.1">
    <property type="nucleotide sequence ID" value="NZ_FNIL01000019.1"/>
</dbReference>
<dbReference type="Proteomes" id="UP000198778">
    <property type="component" value="Unassembled WGS sequence"/>
</dbReference>
<reference evidence="2" key="1">
    <citation type="submission" date="2016-10" db="EMBL/GenBank/DDBJ databases">
        <authorList>
            <person name="Varghese N."/>
            <person name="Submissions S."/>
        </authorList>
    </citation>
    <scope>NUCLEOTIDE SEQUENCE [LARGE SCALE GENOMIC DNA]</scope>
    <source>
        <strain evidence="2">CGMCC 1.10369</strain>
    </source>
</reference>